<dbReference type="SUPFAM" id="SSF47413">
    <property type="entry name" value="lambda repressor-like DNA-binding domains"/>
    <property type="match status" value="1"/>
</dbReference>
<accession>A0A176S2B0</accession>
<dbReference type="PROSITE" id="PS50943">
    <property type="entry name" value="HTH_CROC1"/>
    <property type="match status" value="1"/>
</dbReference>
<dbReference type="Proteomes" id="UP000076962">
    <property type="component" value="Unassembled WGS sequence"/>
</dbReference>
<dbReference type="Gene3D" id="1.10.260.40">
    <property type="entry name" value="lambda repressor-like DNA-binding domains"/>
    <property type="match status" value="1"/>
</dbReference>
<gene>
    <name evidence="2" type="ORF">THIOM_002139</name>
</gene>
<reference evidence="2 3" key="1">
    <citation type="submission" date="2016-05" db="EMBL/GenBank/DDBJ databases">
        <title>Single-cell genome of chain-forming Candidatus Thiomargarita nelsonii and comparison to other large sulfur-oxidizing bacteria.</title>
        <authorList>
            <person name="Winkel M."/>
            <person name="Salman V."/>
            <person name="Woyke T."/>
            <person name="Schulz-Vogt H."/>
            <person name="Richter M."/>
            <person name="Flood B."/>
            <person name="Bailey J."/>
            <person name="Amann R."/>
            <person name="Mussmann M."/>
        </authorList>
    </citation>
    <scope>NUCLEOTIDE SEQUENCE [LARGE SCALE GENOMIC DNA]</scope>
    <source>
        <strain evidence="2 3">THI036</strain>
    </source>
</reference>
<dbReference type="GO" id="GO:0003677">
    <property type="term" value="F:DNA binding"/>
    <property type="evidence" value="ECO:0007669"/>
    <property type="project" value="InterPro"/>
</dbReference>
<sequence length="61" mass="7400">MTGAQLKKWREDFGLAQKQLSHLLAVDKSTISAWEIRRWRAFKDFEQGEFLKFFRKFDTNF</sequence>
<dbReference type="Pfam" id="PF01381">
    <property type="entry name" value="HTH_3"/>
    <property type="match status" value="1"/>
</dbReference>
<dbReference type="AlphaFoldDB" id="A0A176S2B0"/>
<proteinExistence type="predicted"/>
<name>A0A176S2B0_9GAMM</name>
<dbReference type="InterPro" id="IPR001387">
    <property type="entry name" value="Cro/C1-type_HTH"/>
</dbReference>
<keyword evidence="3" id="KW-1185">Reference proteome</keyword>
<dbReference type="CDD" id="cd00093">
    <property type="entry name" value="HTH_XRE"/>
    <property type="match status" value="1"/>
</dbReference>
<protein>
    <submittedName>
        <fullName evidence="2">Helix-turn-helix type 3 domain protein</fullName>
    </submittedName>
</protein>
<evidence type="ECO:0000259" key="1">
    <source>
        <dbReference type="PROSITE" id="PS50943"/>
    </source>
</evidence>
<evidence type="ECO:0000313" key="3">
    <source>
        <dbReference type="Proteomes" id="UP000076962"/>
    </source>
</evidence>
<evidence type="ECO:0000313" key="2">
    <source>
        <dbReference type="EMBL" id="OAD22076.1"/>
    </source>
</evidence>
<dbReference type="EMBL" id="LUTY01001187">
    <property type="protein sequence ID" value="OAD22076.1"/>
    <property type="molecule type" value="Genomic_DNA"/>
</dbReference>
<dbReference type="InterPro" id="IPR010982">
    <property type="entry name" value="Lambda_DNA-bd_dom_sf"/>
</dbReference>
<organism evidence="2 3">
    <name type="scientific">Candidatus Thiomargarita nelsonii</name>
    <dbReference type="NCBI Taxonomy" id="1003181"/>
    <lineage>
        <taxon>Bacteria</taxon>
        <taxon>Pseudomonadati</taxon>
        <taxon>Pseudomonadota</taxon>
        <taxon>Gammaproteobacteria</taxon>
        <taxon>Thiotrichales</taxon>
        <taxon>Thiotrichaceae</taxon>
        <taxon>Thiomargarita</taxon>
    </lineage>
</organism>
<feature type="domain" description="HTH cro/C1-type" evidence="1">
    <location>
        <begin position="6"/>
        <end position="35"/>
    </location>
</feature>
<comment type="caution">
    <text evidence="2">The sequence shown here is derived from an EMBL/GenBank/DDBJ whole genome shotgun (WGS) entry which is preliminary data.</text>
</comment>